<dbReference type="GO" id="GO:0004176">
    <property type="term" value="F:ATP-dependent peptidase activity"/>
    <property type="evidence" value="ECO:0007669"/>
    <property type="project" value="InterPro"/>
</dbReference>
<dbReference type="PaxDb" id="3218-PP1S263_35V6.1"/>
<proteinExistence type="predicted"/>
<evidence type="ECO:0000313" key="2">
    <source>
        <dbReference type="EnsemblPlants" id="PAC:32953722.CDS.1"/>
    </source>
</evidence>
<evidence type="ECO:0008006" key="4">
    <source>
        <dbReference type="Google" id="ProtNLM"/>
    </source>
</evidence>
<dbReference type="PANTHER" id="PTHR33471">
    <property type="entry name" value="ATP-DEPENDENT ZINC METALLOPROTEASE-RELATED"/>
    <property type="match status" value="1"/>
</dbReference>
<dbReference type="GO" id="GO:0004222">
    <property type="term" value="F:metalloendopeptidase activity"/>
    <property type="evidence" value="ECO:0007669"/>
    <property type="project" value="InterPro"/>
</dbReference>
<protein>
    <recommendedName>
        <fullName evidence="4">Stress regulated protein</fullName>
    </recommendedName>
</protein>
<reference evidence="2" key="3">
    <citation type="submission" date="2020-12" db="UniProtKB">
        <authorList>
            <consortium name="EnsemblPlants"/>
        </authorList>
    </citation>
    <scope>IDENTIFICATION</scope>
</reference>
<evidence type="ECO:0000313" key="1">
    <source>
        <dbReference type="EMBL" id="PNR53834.1"/>
    </source>
</evidence>
<dbReference type="OrthoDB" id="66620at2759"/>
<dbReference type="FunFam" id="1.20.58.760:FF:000009">
    <property type="entry name" value="Translation initiation factor 3 subunit I"/>
    <property type="match status" value="1"/>
</dbReference>
<dbReference type="AlphaFoldDB" id="A0A2K1KJ72"/>
<dbReference type="GO" id="GO:0005524">
    <property type="term" value="F:ATP binding"/>
    <property type="evidence" value="ECO:0007669"/>
    <property type="project" value="InterPro"/>
</dbReference>
<keyword evidence="3" id="KW-1185">Reference proteome</keyword>
<dbReference type="Gramene" id="Pp3c5_10750V3.1">
    <property type="protein sequence ID" value="PAC:32953722.CDS.1"/>
    <property type="gene ID" value="Pp3c5_10750"/>
</dbReference>
<dbReference type="OMA" id="PQKYIVF"/>
<dbReference type="InterPro" id="IPR037219">
    <property type="entry name" value="Peptidase_M41-like"/>
</dbReference>
<dbReference type="STRING" id="3218.A0A2K1KJ72"/>
<organism evidence="1">
    <name type="scientific">Physcomitrium patens</name>
    <name type="common">Spreading-leaved earth moss</name>
    <name type="synonym">Physcomitrella patens</name>
    <dbReference type="NCBI Taxonomy" id="3218"/>
    <lineage>
        <taxon>Eukaryota</taxon>
        <taxon>Viridiplantae</taxon>
        <taxon>Streptophyta</taxon>
        <taxon>Embryophyta</taxon>
        <taxon>Bryophyta</taxon>
        <taxon>Bryophytina</taxon>
        <taxon>Bryopsida</taxon>
        <taxon>Funariidae</taxon>
        <taxon>Funariales</taxon>
        <taxon>Funariaceae</taxon>
        <taxon>Physcomitrium</taxon>
    </lineage>
</organism>
<dbReference type="EMBL" id="ABEU02000005">
    <property type="protein sequence ID" value="PNR53834.1"/>
    <property type="molecule type" value="Genomic_DNA"/>
</dbReference>
<dbReference type="EnsemblPlants" id="Pp3c5_10750V3.1">
    <property type="protein sequence ID" value="PAC:32953722.CDS.1"/>
    <property type="gene ID" value="Pp3c5_10750"/>
</dbReference>
<sequence length="421" mass="46076">MKEPCSPFPRRIGGSFDFRKQIAQTLAMAMAVEAIYSGTAVCCTIAGSYNRKSCTVSAQQCPSSSLKYRQRFSTSLFSCPKQVSRVKFVSRVVCNLRLSESDEGARTPELKKQLEEELVAAQSGKLSKKELVRLIDEALRDNRDRDAVALASNLAAFGKATSVPYRLYSLEELRLNKIDATQLLSPTDQTLGNVKRNLQYAAIAGAAVTWWQLGLDQYQLLAAAVLFLFLGTVDQIANGGGVEALLLDSIGRILSPKYQDRVAQHESGHFLISYLVGILPKSYTLSSFDAFRKYGALNVQAGTTFVDYDFQEEVTTGKLSSTTLNKFSCVALAGVATEYLRYEIAEGGLADILQLDAVLKGLTFTQKKADSQVRWAVLNTVSILRRHFDLQAKLAAAMLAGKSVGECILLIENELSGSTDI</sequence>
<dbReference type="PANTHER" id="PTHR33471:SF1">
    <property type="entry name" value="OS01G0382700 PROTEIN"/>
    <property type="match status" value="1"/>
</dbReference>
<dbReference type="Gramene" id="Pp3c5_10750V3.2">
    <property type="protein sequence ID" value="PAC:32953723.CDS.1"/>
    <property type="gene ID" value="Pp3c5_10750"/>
</dbReference>
<evidence type="ECO:0000313" key="3">
    <source>
        <dbReference type="Proteomes" id="UP000006727"/>
    </source>
</evidence>
<dbReference type="RefSeq" id="XP_024375547.1">
    <property type="nucleotide sequence ID" value="XM_024519779.2"/>
</dbReference>
<reference evidence="1 3" key="2">
    <citation type="journal article" date="2018" name="Plant J.">
        <title>The Physcomitrella patens chromosome-scale assembly reveals moss genome structure and evolution.</title>
        <authorList>
            <person name="Lang D."/>
            <person name="Ullrich K.K."/>
            <person name="Murat F."/>
            <person name="Fuchs J."/>
            <person name="Jenkins J."/>
            <person name="Haas F.B."/>
            <person name="Piednoel M."/>
            <person name="Gundlach H."/>
            <person name="Van Bel M."/>
            <person name="Meyberg R."/>
            <person name="Vives C."/>
            <person name="Morata J."/>
            <person name="Symeonidi A."/>
            <person name="Hiss M."/>
            <person name="Muchero W."/>
            <person name="Kamisugi Y."/>
            <person name="Saleh O."/>
            <person name="Blanc G."/>
            <person name="Decker E.L."/>
            <person name="van Gessel N."/>
            <person name="Grimwood J."/>
            <person name="Hayes R.D."/>
            <person name="Graham S.W."/>
            <person name="Gunter L.E."/>
            <person name="McDaniel S.F."/>
            <person name="Hoernstein S.N.W."/>
            <person name="Larsson A."/>
            <person name="Li F.W."/>
            <person name="Perroud P.F."/>
            <person name="Phillips J."/>
            <person name="Ranjan P."/>
            <person name="Rokshar D.S."/>
            <person name="Rothfels C.J."/>
            <person name="Schneider L."/>
            <person name="Shu S."/>
            <person name="Stevenson D.W."/>
            <person name="Thummler F."/>
            <person name="Tillich M."/>
            <person name="Villarreal Aguilar J.C."/>
            <person name="Widiez T."/>
            <person name="Wong G.K."/>
            <person name="Wymore A."/>
            <person name="Zhang Y."/>
            <person name="Zimmer A.D."/>
            <person name="Quatrano R.S."/>
            <person name="Mayer K.F.X."/>
            <person name="Goodstein D."/>
            <person name="Casacuberta J.M."/>
            <person name="Vandepoele K."/>
            <person name="Reski R."/>
            <person name="Cuming A.C."/>
            <person name="Tuskan G.A."/>
            <person name="Maumus F."/>
            <person name="Salse J."/>
            <person name="Schmutz J."/>
            <person name="Rensing S.A."/>
        </authorList>
    </citation>
    <scope>NUCLEOTIDE SEQUENCE [LARGE SCALE GENOMIC DNA]</scope>
    <source>
        <strain evidence="2 3">cv. Gransden 2004</strain>
    </source>
</reference>
<dbReference type="GeneID" id="112282326"/>
<name>A0A2K1KJ72_PHYPA</name>
<accession>A0A2K1KJ72</accession>
<dbReference type="SUPFAM" id="SSF140990">
    <property type="entry name" value="FtsH protease domain-like"/>
    <property type="match status" value="1"/>
</dbReference>
<gene>
    <name evidence="2" type="primary">LOC112282326</name>
    <name evidence="1" type="ORF">PHYPA_007509</name>
</gene>
<dbReference type="EnsemblPlants" id="Pp3c5_10750V3.2">
    <property type="protein sequence ID" value="PAC:32953723.CDS.1"/>
    <property type="gene ID" value="Pp3c5_10750"/>
</dbReference>
<reference evidence="1 3" key="1">
    <citation type="journal article" date="2008" name="Science">
        <title>The Physcomitrella genome reveals evolutionary insights into the conquest of land by plants.</title>
        <authorList>
            <person name="Rensing S."/>
            <person name="Lang D."/>
            <person name="Zimmer A."/>
            <person name="Terry A."/>
            <person name="Salamov A."/>
            <person name="Shapiro H."/>
            <person name="Nishiyama T."/>
            <person name="Perroud P.-F."/>
            <person name="Lindquist E."/>
            <person name="Kamisugi Y."/>
            <person name="Tanahashi T."/>
            <person name="Sakakibara K."/>
            <person name="Fujita T."/>
            <person name="Oishi K."/>
            <person name="Shin-I T."/>
            <person name="Kuroki Y."/>
            <person name="Toyoda A."/>
            <person name="Suzuki Y."/>
            <person name="Hashimoto A."/>
            <person name="Yamaguchi K."/>
            <person name="Sugano A."/>
            <person name="Kohara Y."/>
            <person name="Fujiyama A."/>
            <person name="Anterola A."/>
            <person name="Aoki S."/>
            <person name="Ashton N."/>
            <person name="Barbazuk W.B."/>
            <person name="Barker E."/>
            <person name="Bennetzen J."/>
            <person name="Bezanilla M."/>
            <person name="Blankenship R."/>
            <person name="Cho S.H."/>
            <person name="Dutcher S."/>
            <person name="Estelle M."/>
            <person name="Fawcett J.A."/>
            <person name="Gundlach H."/>
            <person name="Hanada K."/>
            <person name="Heyl A."/>
            <person name="Hicks K.A."/>
            <person name="Hugh J."/>
            <person name="Lohr M."/>
            <person name="Mayer K."/>
            <person name="Melkozernov A."/>
            <person name="Murata T."/>
            <person name="Nelson D."/>
            <person name="Pils B."/>
            <person name="Prigge M."/>
            <person name="Reiss B."/>
            <person name="Renner T."/>
            <person name="Rombauts S."/>
            <person name="Rushton P."/>
            <person name="Sanderfoot A."/>
            <person name="Schween G."/>
            <person name="Shiu S.-H."/>
            <person name="Stueber K."/>
            <person name="Theodoulou F.L."/>
            <person name="Tu H."/>
            <person name="Van de Peer Y."/>
            <person name="Verrier P.J."/>
            <person name="Waters E."/>
            <person name="Wood A."/>
            <person name="Yang L."/>
            <person name="Cove D."/>
            <person name="Cuming A."/>
            <person name="Hasebe M."/>
            <person name="Lucas S."/>
            <person name="Mishler D.B."/>
            <person name="Reski R."/>
            <person name="Grigoriev I."/>
            <person name="Quatrano R.S."/>
            <person name="Boore J.L."/>
        </authorList>
    </citation>
    <scope>NUCLEOTIDE SEQUENCE [LARGE SCALE GENOMIC DNA]</scope>
    <source>
        <strain evidence="2 3">cv. Gransden 2004</strain>
    </source>
</reference>
<dbReference type="GO" id="GO:0006508">
    <property type="term" value="P:proteolysis"/>
    <property type="evidence" value="ECO:0007669"/>
    <property type="project" value="InterPro"/>
</dbReference>
<dbReference type="Proteomes" id="UP000006727">
    <property type="component" value="Chromosome 5"/>
</dbReference>
<dbReference type="Gene3D" id="1.20.58.760">
    <property type="entry name" value="Peptidase M41"/>
    <property type="match status" value="1"/>
</dbReference>